<feature type="repeat" description="PPR" evidence="3">
    <location>
        <begin position="459"/>
        <end position="493"/>
    </location>
</feature>
<dbReference type="GO" id="GO:0003723">
    <property type="term" value="F:RNA binding"/>
    <property type="evidence" value="ECO:0007669"/>
    <property type="project" value="InterPro"/>
</dbReference>
<dbReference type="Gene3D" id="1.25.40.10">
    <property type="entry name" value="Tetratricopeptide repeat domain"/>
    <property type="match status" value="6"/>
</dbReference>
<evidence type="ECO:0000256" key="1">
    <source>
        <dbReference type="ARBA" id="ARBA00006643"/>
    </source>
</evidence>
<dbReference type="GO" id="GO:0008270">
    <property type="term" value="F:zinc ion binding"/>
    <property type="evidence" value="ECO:0007669"/>
    <property type="project" value="InterPro"/>
</dbReference>
<feature type="non-terminal residue" evidence="6">
    <location>
        <position position="1"/>
    </location>
</feature>
<dbReference type="InterPro" id="IPR046960">
    <property type="entry name" value="PPR_At4g14850-like_plant"/>
</dbReference>
<feature type="repeat" description="PPR" evidence="3">
    <location>
        <begin position="237"/>
        <end position="267"/>
    </location>
</feature>
<dbReference type="EMBL" id="JAXUIC010000007">
    <property type="protein sequence ID" value="KAK4582980.1"/>
    <property type="molecule type" value="Genomic_DNA"/>
</dbReference>
<feature type="repeat" description="PPR" evidence="3">
    <location>
        <begin position="356"/>
        <end position="390"/>
    </location>
</feature>
<feature type="repeat" description="PPR" evidence="3">
    <location>
        <begin position="325"/>
        <end position="355"/>
    </location>
</feature>
<dbReference type="FunFam" id="1.25.40.10:FF:002102">
    <property type="entry name" value="Pentatricopeptide repeat-containing protein103"/>
    <property type="match status" value="1"/>
</dbReference>
<keyword evidence="2" id="KW-0677">Repeat</keyword>
<dbReference type="InterPro" id="IPR011990">
    <property type="entry name" value="TPR-like_helical_dom_sf"/>
</dbReference>
<proteinExistence type="inferred from homology"/>
<dbReference type="Pfam" id="PF20431">
    <property type="entry name" value="E_motif"/>
    <property type="match status" value="1"/>
</dbReference>
<feature type="repeat" description="PPR" evidence="3">
    <location>
        <begin position="546"/>
        <end position="580"/>
    </location>
</feature>
<feature type="compositionally biased region" description="Low complexity" evidence="4">
    <location>
        <begin position="35"/>
        <end position="63"/>
    </location>
</feature>
<dbReference type="InterPro" id="IPR002885">
    <property type="entry name" value="PPR_rpt"/>
</dbReference>
<accession>A0AAN7EZ86</accession>
<dbReference type="InterPro" id="IPR032867">
    <property type="entry name" value="DYW_dom"/>
</dbReference>
<dbReference type="Pfam" id="PF01535">
    <property type="entry name" value="PPR"/>
    <property type="match status" value="3"/>
</dbReference>
<feature type="region of interest" description="Disordered" evidence="4">
    <location>
        <begin position="27"/>
        <end position="66"/>
    </location>
</feature>
<feature type="repeat" description="PPR" evidence="3">
    <location>
        <begin position="135"/>
        <end position="169"/>
    </location>
</feature>
<keyword evidence="7" id="KW-1185">Reference proteome</keyword>
<protein>
    <recommendedName>
        <fullName evidence="5">DYW domain-containing protein</fullName>
    </recommendedName>
</protein>
<dbReference type="Pfam" id="PF14432">
    <property type="entry name" value="DYW_deaminase"/>
    <property type="match status" value="1"/>
</dbReference>
<dbReference type="Proteomes" id="UP001324115">
    <property type="component" value="Unassembled WGS sequence"/>
</dbReference>
<name>A0AAN7EZ86_QUERU</name>
<evidence type="ECO:0000256" key="3">
    <source>
        <dbReference type="PROSITE-ProRule" id="PRU00708"/>
    </source>
</evidence>
<dbReference type="PROSITE" id="PS51375">
    <property type="entry name" value="PPR"/>
    <property type="match status" value="6"/>
</dbReference>
<dbReference type="AlphaFoldDB" id="A0AAN7EZ86"/>
<evidence type="ECO:0000313" key="7">
    <source>
        <dbReference type="Proteomes" id="UP001324115"/>
    </source>
</evidence>
<organism evidence="6 7">
    <name type="scientific">Quercus rubra</name>
    <name type="common">Northern red oak</name>
    <name type="synonym">Quercus borealis</name>
    <dbReference type="NCBI Taxonomy" id="3512"/>
    <lineage>
        <taxon>Eukaryota</taxon>
        <taxon>Viridiplantae</taxon>
        <taxon>Streptophyta</taxon>
        <taxon>Embryophyta</taxon>
        <taxon>Tracheophyta</taxon>
        <taxon>Spermatophyta</taxon>
        <taxon>Magnoliopsida</taxon>
        <taxon>eudicotyledons</taxon>
        <taxon>Gunneridae</taxon>
        <taxon>Pentapetalae</taxon>
        <taxon>rosids</taxon>
        <taxon>fabids</taxon>
        <taxon>Fagales</taxon>
        <taxon>Fagaceae</taxon>
        <taxon>Quercus</taxon>
    </lineage>
</organism>
<dbReference type="PANTHER" id="PTHR47926">
    <property type="entry name" value="PENTATRICOPEPTIDE REPEAT-CONTAINING PROTEIN"/>
    <property type="match status" value="1"/>
</dbReference>
<gene>
    <name evidence="6" type="ORF">RGQ29_025946</name>
</gene>
<evidence type="ECO:0000256" key="2">
    <source>
        <dbReference type="ARBA" id="ARBA00022737"/>
    </source>
</evidence>
<evidence type="ECO:0000256" key="4">
    <source>
        <dbReference type="SAM" id="MobiDB-lite"/>
    </source>
</evidence>
<dbReference type="PANTHER" id="PTHR47926:SF512">
    <property type="entry name" value="REPEAT (PPR) SUPERFAMILY PROTEIN, PUTATIVE-RELATED"/>
    <property type="match status" value="1"/>
</dbReference>
<comment type="similarity">
    <text evidence="1">Belongs to the PPR family. PCMP-H subfamily.</text>
</comment>
<comment type="caution">
    <text evidence="6">The sequence shown here is derived from an EMBL/GenBank/DDBJ whole genome shotgun (WGS) entry which is preliminary data.</text>
</comment>
<feature type="domain" description="DYW" evidence="5">
    <location>
        <begin position="763"/>
        <end position="855"/>
    </location>
</feature>
<dbReference type="Pfam" id="PF13041">
    <property type="entry name" value="PPR_2"/>
    <property type="match status" value="4"/>
</dbReference>
<sequence length="855" mass="96190">PFFLFPKTPPPPPPLFSSLSNFKLRKTHHHQPHFSTSPTQRLSSTPTLLPSESSHGSSSSSSSPNDAQNSLIDTLFDLLRLSARYGDAQLVNAVHACISKLQEHTHLSNALISAYLKLGLLSEAYNVFLGLSCPSVVSYTALISGFLKSNREHEAVELFFRMRDSGIEPNEYTFVAILTACIRILDLQLGLRVHAMIIKLGFLEDSVFVSNALMGLYGKCGCFLFVLKLFDEMLHRDIASWNTVISCMVSEFMYDKAFEFFRDMQRNDGLRVDHFTVSTLLTACTGSSSLMQGRGVHAHAIKIGLEANLSVNNALIGFYTNCGGDMITWTEVITAYMDFGLVELAVEVFDKMPERNSFSYNALLTGLCRNGQGSRALELFIKMVEEGVDLTEFTLTSVLSACGLLMDRKISEQIHGFIFKIGFESNARIEAALLDMCTKCGKMADAEKIFRRWSFDQDTSVIWTSMICGYARNGQPDEAISLFNISQSKGTMVVDEVASTSQIHCHALKYGFLSDLMVGNALLTMYSKCWIMDDAIKIFNNMPTHNTVSWNGLLAGHLFHRQGDEALALWSKMKKMGMKPDKVTFVLIISAYRHTNSNLVDDCRSFFSSLKSVYDIEPSSDHYASLVGVLGYWGLLEEAEEMISTMPFEPDASIWRALLDSCRIHLNTTIGKRVAKRILALEPKDPSTYILVSNLYSASGRWHCSEMVREYMRKMGFRKHPGRSWIIFQNKIHFFYARDKSHPQTKDIYSGLEILILECLKAGYVPDTSFVLHDVEEHQKKDFLFNHSAKLAATYGLLMSRPGKPIQIVKNILLCGDCHTFLKHVSVVTKREIFLRDSSGFHCFSNGQCSCKNYW</sequence>
<evidence type="ECO:0000313" key="6">
    <source>
        <dbReference type="EMBL" id="KAK4582980.1"/>
    </source>
</evidence>
<reference evidence="6 7" key="1">
    <citation type="journal article" date="2023" name="G3 (Bethesda)">
        <title>A haplotype-resolved chromosome-scale genome for Quercus rubra L. provides insights into the genetics of adaptive traits for red oak species.</title>
        <authorList>
            <person name="Kapoor B."/>
            <person name="Jenkins J."/>
            <person name="Schmutz J."/>
            <person name="Zhebentyayeva T."/>
            <person name="Kuelheim C."/>
            <person name="Coggeshall M."/>
            <person name="Heim C."/>
            <person name="Lasky J.R."/>
            <person name="Leites L."/>
            <person name="Islam-Faridi N."/>
            <person name="Romero-Severson J."/>
            <person name="DeLeo V.L."/>
            <person name="Lucas S.M."/>
            <person name="Lazic D."/>
            <person name="Gailing O."/>
            <person name="Carlson J."/>
            <person name="Staton M."/>
        </authorList>
    </citation>
    <scope>NUCLEOTIDE SEQUENCE [LARGE SCALE GENOMIC DNA]</scope>
    <source>
        <strain evidence="6">Pseudo-F2</strain>
    </source>
</reference>
<dbReference type="FunFam" id="1.25.40.10:FF:000073">
    <property type="entry name" value="Pentatricopeptide repeat-containing protein chloroplastic"/>
    <property type="match status" value="1"/>
</dbReference>
<dbReference type="InterPro" id="IPR046848">
    <property type="entry name" value="E_motif"/>
</dbReference>
<dbReference type="GO" id="GO:0009451">
    <property type="term" value="P:RNA modification"/>
    <property type="evidence" value="ECO:0007669"/>
    <property type="project" value="InterPro"/>
</dbReference>
<dbReference type="NCBIfam" id="TIGR00756">
    <property type="entry name" value="PPR"/>
    <property type="match status" value="5"/>
</dbReference>
<evidence type="ECO:0000259" key="5">
    <source>
        <dbReference type="Pfam" id="PF14432"/>
    </source>
</evidence>